<keyword evidence="13" id="KW-1185">Reference proteome</keyword>
<accession>A0A2X0LD55</accession>
<feature type="domain" description="SMC hinge" evidence="11">
    <location>
        <begin position="552"/>
        <end position="670"/>
    </location>
</feature>
<dbReference type="AlphaFoldDB" id="A0A2X0LD55"/>
<evidence type="ECO:0000256" key="5">
    <source>
        <dbReference type="ARBA" id="ARBA00023054"/>
    </source>
</evidence>
<evidence type="ECO:0000313" key="12">
    <source>
        <dbReference type="EMBL" id="SDA02738.1"/>
    </source>
</evidence>
<dbReference type="GO" id="GO:0005524">
    <property type="term" value="F:ATP binding"/>
    <property type="evidence" value="ECO:0007669"/>
    <property type="project" value="InterPro"/>
</dbReference>
<dbReference type="FunFam" id="3.40.50.300:FF:000370">
    <property type="entry name" value="Structural maintenance of chromosomes 3"/>
    <property type="match status" value="1"/>
</dbReference>
<dbReference type="InterPro" id="IPR010935">
    <property type="entry name" value="SMC_hinge"/>
</dbReference>
<evidence type="ECO:0000256" key="6">
    <source>
        <dbReference type="ARBA" id="ARBA00023242"/>
    </source>
</evidence>
<dbReference type="EMBL" id="FMWP01000127">
    <property type="protein sequence ID" value="SDA02738.1"/>
    <property type="molecule type" value="Genomic_DNA"/>
</dbReference>
<dbReference type="GO" id="GO:0005634">
    <property type="term" value="C:nucleus"/>
    <property type="evidence" value="ECO:0007669"/>
    <property type="project" value="UniProtKB-SubCell"/>
</dbReference>
<dbReference type="InterPro" id="IPR024704">
    <property type="entry name" value="SMC"/>
</dbReference>
<evidence type="ECO:0000256" key="1">
    <source>
        <dbReference type="ARBA" id="ARBA00004123"/>
    </source>
</evidence>
<dbReference type="InterPro" id="IPR036277">
    <property type="entry name" value="SMC_hinge_sf"/>
</dbReference>
<dbReference type="GO" id="GO:0051301">
    <property type="term" value="P:cell division"/>
    <property type="evidence" value="ECO:0007669"/>
    <property type="project" value="UniProtKB-KW"/>
</dbReference>
<dbReference type="SMART" id="SM00968">
    <property type="entry name" value="SMC_hinge"/>
    <property type="match status" value="1"/>
</dbReference>
<dbReference type="SUPFAM" id="SSF75553">
    <property type="entry name" value="Smc hinge domain"/>
    <property type="match status" value="1"/>
</dbReference>
<keyword evidence="6 8" id="KW-0539">Nucleus</keyword>
<dbReference type="PANTHER" id="PTHR43977">
    <property type="entry name" value="STRUCTURAL MAINTENANCE OF CHROMOSOMES PROTEIN 3"/>
    <property type="match status" value="1"/>
</dbReference>
<dbReference type="PIRSF" id="PIRSF005719">
    <property type="entry name" value="SMC"/>
    <property type="match status" value="1"/>
</dbReference>
<dbReference type="Gene3D" id="1.20.1060.20">
    <property type="match status" value="1"/>
</dbReference>
<dbReference type="Proteomes" id="UP000249723">
    <property type="component" value="Unassembled WGS sequence"/>
</dbReference>
<feature type="region of interest" description="Disordered" evidence="10">
    <location>
        <begin position="274"/>
        <end position="295"/>
    </location>
</feature>
<dbReference type="GO" id="GO:0051276">
    <property type="term" value="P:chromosome organization"/>
    <property type="evidence" value="ECO:0007669"/>
    <property type="project" value="InterPro"/>
</dbReference>
<evidence type="ECO:0000259" key="11">
    <source>
        <dbReference type="SMART" id="SM00968"/>
    </source>
</evidence>
<evidence type="ECO:0000256" key="7">
    <source>
        <dbReference type="ARBA" id="ARBA00023306"/>
    </source>
</evidence>
<feature type="coiled-coil region" evidence="9">
    <location>
        <begin position="436"/>
        <end position="470"/>
    </location>
</feature>
<dbReference type="Gene3D" id="3.30.70.1620">
    <property type="match status" value="1"/>
</dbReference>
<evidence type="ECO:0000256" key="10">
    <source>
        <dbReference type="SAM" id="MobiDB-lite"/>
    </source>
</evidence>
<evidence type="ECO:0000256" key="8">
    <source>
        <dbReference type="PIRNR" id="PIRNR005719"/>
    </source>
</evidence>
<sequence length="1246" mass="141100">MHIKSLKIQGFKSYRDETIVDPFSSGLNLLVGRNGSGKSNFFAAIRFVLSDAYTSLSREERQTLLHDGSNGGAGGGATMSAFVEVEFDNADGRFPTNKPTLLLRRTIGLKKDEYQLDRKSTSKGEVMSLLESAGFSRSNPYYIVPQGRVSLFSQAFSRPYFGTGPHTGCATAQITHLTNQKDSDRLALLKEVAGTRVYEERRAESMKIMDETNLKKGKIADLLQFISERLDELKEEKEELAQFQTQDRQRRSLEYAIYQRELQDVAEALEQIEEERRRDVDSANTRREETNEREKAAAELEATLTATRQRLEILRIEHREASDERSDLTKSQAQVECIVRDAEDATHRGEERLHELEQELEQVEGSINEAETELMEVTPQFEDLSRSEATTRQALETAQTTLGVLHAKEGRRNQFRTQAERDRHLKALVEGHGKAIQEREKGAQALEADLEKAKETLSAIQEGSAEVRKELDGRKEAIREMQTKLAQHKVAQAEAVEKRKDVWKEDAKLDSQLRHAMEQLKTAQRNLSATVDRDTARGLASARAIAERLGLQGYHGALFELFTVEDRYKVAVEVTAGTSTIGPPSLFQIVVDDDDTATQILDVMIKEKSGRITFMPLNRLHPQQMEYPEGNEAVPIIDRLTFDAQYRPAFQQVFGKTLVCKSLEVAGRYARSQGFNSITLDGDKYDRKGSLTGGYHDQRRSRLDAVKNLKEWEGKVDRLSEEREEIKRTITRLDQEVTQLVGQIQVVEGRLARTHEEREPMVMALMAAQADEERQRARIHKLETTLTTLRADARNLTQERDAYQAELRTPMVQSLTAQEQAQVAQLNVEVDRLKKELARLSESLADVAGRKNLLEIDLSENLRRRREELRSRIETFGTGGAAKDAQEGTGEDVELRKRELKALGKQIEDLTSKLDDIETETESLNAQVASLEKEREKKEAQHADDQRTIARQQKNVERYLHKRQILMQRKDECNKKIRDLGVLPEEAFVETTVTSEKLLKRLRKVNEALKAFSHVNKKAFEQFTSFTKQQADLTSRQEELDESAKSITDLIDTLDARKDQAIDRTFKQVADNFRTVFEKLVPAGKGELIMQRREGLRGDDEMDVDEDEDEAEDGVAVENFVGVTIRVSFNSKTNEGLKIQQLSGGQKALVALAMIFAIQKCDPAPFYLFDEIDANLDADRRTGVAAMIGELSQTGQYICTTFRPEMIPHADAYFGVIFNATKISNVKKLTADQCGEFIEAAEQVRA</sequence>
<dbReference type="InterPro" id="IPR027417">
    <property type="entry name" value="P-loop_NTPase"/>
</dbReference>
<comment type="similarity">
    <text evidence="2">Belongs to the SMC family. SMC3 subfamily.</text>
</comment>
<dbReference type="InterPro" id="IPR041741">
    <property type="entry name" value="SMC3_ABC_euk"/>
</dbReference>
<gene>
    <name evidence="12" type="ORF">BZ3500_MVSOF-1268-A1-R1_CHR7-1G09072</name>
</gene>
<dbReference type="SUPFAM" id="SSF52540">
    <property type="entry name" value="P-loop containing nucleoside triphosphate hydrolases"/>
    <property type="match status" value="1"/>
</dbReference>
<dbReference type="GO" id="GO:0005694">
    <property type="term" value="C:chromosome"/>
    <property type="evidence" value="ECO:0007669"/>
    <property type="project" value="InterPro"/>
</dbReference>
<keyword evidence="3" id="KW-0132">Cell division</keyword>
<dbReference type="Pfam" id="PF02463">
    <property type="entry name" value="SMC_N"/>
    <property type="match status" value="1"/>
</dbReference>
<proteinExistence type="inferred from homology"/>
<dbReference type="Pfam" id="PF06470">
    <property type="entry name" value="SMC_hinge"/>
    <property type="match status" value="1"/>
</dbReference>
<dbReference type="InterPro" id="IPR003395">
    <property type="entry name" value="RecF/RecN/SMC_N"/>
</dbReference>
<evidence type="ECO:0000256" key="3">
    <source>
        <dbReference type="ARBA" id="ARBA00022618"/>
    </source>
</evidence>
<dbReference type="STRING" id="289078.A0A2X0LD55"/>
<name>A0A2X0LD55_9BASI</name>
<feature type="coiled-coil region" evidence="9">
    <location>
        <begin position="702"/>
        <end position="850"/>
    </location>
</feature>
<evidence type="ECO:0000256" key="9">
    <source>
        <dbReference type="SAM" id="Coils"/>
    </source>
</evidence>
<dbReference type="OrthoDB" id="431497at2759"/>
<dbReference type="CDD" id="cd03272">
    <property type="entry name" value="ABC_SMC3_euk"/>
    <property type="match status" value="1"/>
</dbReference>
<dbReference type="Gene3D" id="3.40.50.300">
    <property type="entry name" value="P-loop containing nucleotide triphosphate hydrolases"/>
    <property type="match status" value="2"/>
</dbReference>
<organism evidence="12 13">
    <name type="scientific">Microbotryum saponariae</name>
    <dbReference type="NCBI Taxonomy" id="289078"/>
    <lineage>
        <taxon>Eukaryota</taxon>
        <taxon>Fungi</taxon>
        <taxon>Dikarya</taxon>
        <taxon>Basidiomycota</taxon>
        <taxon>Pucciniomycotina</taxon>
        <taxon>Microbotryomycetes</taxon>
        <taxon>Microbotryales</taxon>
        <taxon>Microbotryaceae</taxon>
        <taxon>Microbotryum</taxon>
    </lineage>
</organism>
<keyword evidence="5 9" id="KW-0175">Coiled coil</keyword>
<dbReference type="GO" id="GO:0016887">
    <property type="term" value="F:ATP hydrolysis activity"/>
    <property type="evidence" value="ECO:0007669"/>
    <property type="project" value="InterPro"/>
</dbReference>
<evidence type="ECO:0000256" key="4">
    <source>
        <dbReference type="ARBA" id="ARBA00022776"/>
    </source>
</evidence>
<reference evidence="13" key="1">
    <citation type="submission" date="2016-10" db="EMBL/GenBank/DDBJ databases">
        <authorList>
            <person name="Jeantristanb JTB J.-T."/>
            <person name="Ricardo R."/>
        </authorList>
    </citation>
    <scope>NUCLEOTIDE SEQUENCE [LARGE SCALE GENOMIC DNA]</scope>
</reference>
<evidence type="ECO:0000256" key="2">
    <source>
        <dbReference type="ARBA" id="ARBA00005917"/>
    </source>
</evidence>
<keyword evidence="7" id="KW-0131">Cell cycle</keyword>
<protein>
    <recommendedName>
        <fullName evidence="8">Structural maintenance of chromosomes protein</fullName>
    </recommendedName>
</protein>
<comment type="subcellular location">
    <subcellularLocation>
        <location evidence="1 8">Nucleus</location>
    </subcellularLocation>
</comment>
<evidence type="ECO:0000313" key="13">
    <source>
        <dbReference type="Proteomes" id="UP000249723"/>
    </source>
</evidence>
<dbReference type="GO" id="GO:0007059">
    <property type="term" value="P:chromosome segregation"/>
    <property type="evidence" value="ECO:0007669"/>
    <property type="project" value="UniProtKB-ARBA"/>
</dbReference>
<keyword evidence="4" id="KW-0498">Mitosis</keyword>
<feature type="coiled-coil region" evidence="9">
    <location>
        <begin position="893"/>
        <end position="969"/>
    </location>
</feature>